<dbReference type="Proteomes" id="UP000230423">
    <property type="component" value="Unassembled WGS sequence"/>
</dbReference>
<feature type="compositionally biased region" description="Low complexity" evidence="6">
    <location>
        <begin position="398"/>
        <end position="408"/>
    </location>
</feature>
<dbReference type="InterPro" id="IPR031139">
    <property type="entry name" value="RPGRIP1_fam"/>
</dbReference>
<keyword evidence="9" id="KW-1185">Reference proteome</keyword>
<feature type="compositionally biased region" description="Basic and acidic residues" evidence="6">
    <location>
        <begin position="319"/>
        <end position="331"/>
    </location>
</feature>
<evidence type="ECO:0000256" key="3">
    <source>
        <dbReference type="ARBA" id="ARBA00023054"/>
    </source>
</evidence>
<sequence>MRDKVVEKQKKVLLLEEQIRSIAYGTQKPIPLKAVEAKNELSTDLSIMFTSISLTDEFIATAGVCPAYFLSLEFFDFELQTTPILTNQTNTLDFTTIYSVVVSNLFVHYIETNGITIEMYSPQNTAYTLLAAGVVTLKPLLQEITFFLFENRVGSNEEKDGVLSMLSLPLAPLRENKPIKGSFEMVKGKPPEPRPAMPSQISVDNIRSASSSLEDDDYSPVSVVSPKIPSVAESIEREGAVSEREEIETVSVKNASARSSASANGTAEEEVHEGDEKASPSSSSTPSQVDPMDTPRPTTNESGQIDKNEAEDVSPAQMKRMEKEKARDEIRSLLGDLPPIAKPRLTKAPSEFSSFPLFRDQAKQESQRSNSSTESAKSDDTTVERHRSVVFTDPLHRSIPPSEASSASSPPPKPAVRLPVSGGRSAIRTRQENRQEE</sequence>
<evidence type="ECO:0000256" key="5">
    <source>
        <dbReference type="ARBA" id="ARBA00023273"/>
    </source>
</evidence>
<feature type="region of interest" description="Disordered" evidence="6">
    <location>
        <begin position="233"/>
        <end position="437"/>
    </location>
</feature>
<feature type="domain" description="RPGR-interacting protein 1 first C2" evidence="7">
    <location>
        <begin position="50"/>
        <end position="144"/>
    </location>
</feature>
<keyword evidence="3" id="KW-0175">Coiled coil</keyword>
<dbReference type="OrthoDB" id="2133912at2759"/>
<evidence type="ECO:0000256" key="2">
    <source>
        <dbReference type="ARBA" id="ARBA00006042"/>
    </source>
</evidence>
<feature type="non-terminal residue" evidence="8">
    <location>
        <position position="437"/>
    </location>
</feature>
<evidence type="ECO:0000256" key="6">
    <source>
        <dbReference type="SAM" id="MobiDB-lite"/>
    </source>
</evidence>
<reference evidence="8 9" key="1">
    <citation type="submission" date="2015-09" db="EMBL/GenBank/DDBJ databases">
        <title>Draft genome of the parasitic nematode Teladorsagia circumcincta isolate WARC Sus (inbred).</title>
        <authorList>
            <person name="Mitreva M."/>
        </authorList>
    </citation>
    <scope>NUCLEOTIDE SEQUENCE [LARGE SCALE GENOMIC DNA]</scope>
    <source>
        <strain evidence="8 9">S</strain>
    </source>
</reference>
<dbReference type="GO" id="GO:0035869">
    <property type="term" value="C:ciliary transition zone"/>
    <property type="evidence" value="ECO:0007669"/>
    <property type="project" value="TreeGrafter"/>
</dbReference>
<dbReference type="EMBL" id="KZ347761">
    <property type="protein sequence ID" value="PIO67186.1"/>
    <property type="molecule type" value="Genomic_DNA"/>
</dbReference>
<feature type="compositionally biased region" description="Basic and acidic residues" evidence="6">
    <location>
        <begin position="376"/>
        <end position="387"/>
    </location>
</feature>
<dbReference type="PANTHER" id="PTHR14240">
    <property type="entry name" value="RETINITIS PIGMENTOSA GTPASE REGULATOR-INTERACTING PROTEIN"/>
    <property type="match status" value="1"/>
</dbReference>
<gene>
    <name evidence="8" type="ORF">TELCIR_11075</name>
</gene>
<dbReference type="Gene3D" id="2.60.40.150">
    <property type="entry name" value="C2 domain"/>
    <property type="match status" value="1"/>
</dbReference>
<accession>A0A2G9UAA8</accession>
<evidence type="ECO:0000313" key="8">
    <source>
        <dbReference type="EMBL" id="PIO67186.1"/>
    </source>
</evidence>
<dbReference type="AlphaFoldDB" id="A0A2G9UAA8"/>
<evidence type="ECO:0000313" key="9">
    <source>
        <dbReference type="Proteomes" id="UP000230423"/>
    </source>
</evidence>
<dbReference type="PANTHER" id="PTHR14240:SF1">
    <property type="entry name" value="PROTEIN FANTOM-RELATED"/>
    <property type="match status" value="1"/>
</dbReference>
<keyword evidence="5" id="KW-0966">Cell projection</keyword>
<evidence type="ECO:0000259" key="7">
    <source>
        <dbReference type="Pfam" id="PF11618"/>
    </source>
</evidence>
<evidence type="ECO:0000256" key="1">
    <source>
        <dbReference type="ARBA" id="ARBA00004138"/>
    </source>
</evidence>
<evidence type="ECO:0000256" key="4">
    <source>
        <dbReference type="ARBA" id="ARBA00023069"/>
    </source>
</evidence>
<dbReference type="InterPro" id="IPR035892">
    <property type="entry name" value="C2_domain_sf"/>
</dbReference>
<keyword evidence="4" id="KW-0969">Cilium</keyword>
<comment type="subcellular location">
    <subcellularLocation>
        <location evidence="1">Cell projection</location>
        <location evidence="1">Cilium</location>
    </subcellularLocation>
</comment>
<name>A0A2G9UAA8_TELCI</name>
<dbReference type="SUPFAM" id="SSF49562">
    <property type="entry name" value="C2 domain (Calcium/lipid-binding domain, CaLB)"/>
    <property type="match status" value="1"/>
</dbReference>
<dbReference type="GO" id="GO:1905515">
    <property type="term" value="P:non-motile cilium assembly"/>
    <property type="evidence" value="ECO:0007669"/>
    <property type="project" value="TreeGrafter"/>
</dbReference>
<dbReference type="Pfam" id="PF11618">
    <property type="entry name" value="C2-C2_1"/>
    <property type="match status" value="1"/>
</dbReference>
<organism evidence="8 9">
    <name type="scientific">Teladorsagia circumcincta</name>
    <name type="common">Brown stomach worm</name>
    <name type="synonym">Ostertagia circumcincta</name>
    <dbReference type="NCBI Taxonomy" id="45464"/>
    <lineage>
        <taxon>Eukaryota</taxon>
        <taxon>Metazoa</taxon>
        <taxon>Ecdysozoa</taxon>
        <taxon>Nematoda</taxon>
        <taxon>Chromadorea</taxon>
        <taxon>Rhabditida</taxon>
        <taxon>Rhabditina</taxon>
        <taxon>Rhabditomorpha</taxon>
        <taxon>Strongyloidea</taxon>
        <taxon>Trichostrongylidae</taxon>
        <taxon>Teladorsagia</taxon>
    </lineage>
</organism>
<feature type="region of interest" description="Disordered" evidence="6">
    <location>
        <begin position="181"/>
        <end position="200"/>
    </location>
</feature>
<comment type="similarity">
    <text evidence="2">Belongs to the RPGRIP1 family.</text>
</comment>
<proteinExistence type="inferred from homology"/>
<dbReference type="InterPro" id="IPR021656">
    <property type="entry name" value="C2-C2_1"/>
</dbReference>
<feature type="compositionally biased region" description="Basic and acidic residues" evidence="6">
    <location>
        <begin position="234"/>
        <end position="244"/>
    </location>
</feature>
<dbReference type="GO" id="GO:0005856">
    <property type="term" value="C:cytoskeleton"/>
    <property type="evidence" value="ECO:0007669"/>
    <property type="project" value="UniProtKB-ARBA"/>
</dbReference>
<protein>
    <recommendedName>
        <fullName evidence="7">RPGR-interacting protein 1 first C2 domain-containing protein</fullName>
    </recommendedName>
</protein>